<accession>A0AAW1C4S6</accession>
<feature type="compositionally biased region" description="Basic and acidic residues" evidence="1">
    <location>
        <begin position="325"/>
        <end position="352"/>
    </location>
</feature>
<feature type="region of interest" description="Disordered" evidence="1">
    <location>
        <begin position="425"/>
        <end position="455"/>
    </location>
</feature>
<dbReference type="PANTHER" id="PTHR15131:SF3">
    <property type="entry name" value="SNRNA-ACTIVATING PROTEIN COMPLEX SUBUNIT 1"/>
    <property type="match status" value="1"/>
</dbReference>
<dbReference type="GO" id="GO:0042796">
    <property type="term" value="P:snRNA transcription by RNA polymerase III"/>
    <property type="evidence" value="ECO:0007669"/>
    <property type="project" value="TreeGrafter"/>
</dbReference>
<dbReference type="Pfam" id="PF09808">
    <property type="entry name" value="SNAPC1"/>
    <property type="match status" value="1"/>
</dbReference>
<comment type="caution">
    <text evidence="2">The sequence shown here is derived from an EMBL/GenBank/DDBJ whole genome shotgun (WGS) entry which is preliminary data.</text>
</comment>
<evidence type="ECO:0000256" key="1">
    <source>
        <dbReference type="SAM" id="MobiDB-lite"/>
    </source>
</evidence>
<dbReference type="PANTHER" id="PTHR15131">
    <property type="entry name" value="SMALL NUCLEAR RNA ACTIVATING COMPLEX, POLYPEPTIDE 1"/>
    <property type="match status" value="1"/>
</dbReference>
<keyword evidence="3" id="KW-1185">Reference proteome</keyword>
<proteinExistence type="predicted"/>
<evidence type="ECO:0000313" key="2">
    <source>
        <dbReference type="EMBL" id="KAK9409358.1"/>
    </source>
</evidence>
<feature type="region of interest" description="Disordered" evidence="1">
    <location>
        <begin position="318"/>
        <end position="386"/>
    </location>
</feature>
<reference evidence="2 3" key="1">
    <citation type="journal article" date="2024" name="Proc. Natl. Acad. Sci. U.S.A.">
        <title>The genetic regulatory architecture and epigenomic basis for age-related changes in rattlesnake venom.</title>
        <authorList>
            <person name="Hogan M.P."/>
            <person name="Holding M.L."/>
            <person name="Nystrom G.S."/>
            <person name="Colston T.J."/>
            <person name="Bartlett D.A."/>
            <person name="Mason A.J."/>
            <person name="Ellsworth S.A."/>
            <person name="Rautsaw R.M."/>
            <person name="Lawrence K.C."/>
            <person name="Strickland J.L."/>
            <person name="He B."/>
            <person name="Fraser P."/>
            <person name="Margres M.J."/>
            <person name="Gilbert D.M."/>
            <person name="Gibbs H.L."/>
            <person name="Parkinson C.L."/>
            <person name="Rokyta D.R."/>
        </authorList>
    </citation>
    <scope>NUCLEOTIDE SEQUENCE [LARGE SCALE GENOMIC DNA]</scope>
    <source>
        <strain evidence="2">DRR0105</strain>
    </source>
</reference>
<dbReference type="InterPro" id="IPR019188">
    <property type="entry name" value="SNAPC1"/>
</dbReference>
<dbReference type="GO" id="GO:0042795">
    <property type="term" value="P:snRNA transcription by RNA polymerase II"/>
    <property type="evidence" value="ECO:0007669"/>
    <property type="project" value="TreeGrafter"/>
</dbReference>
<protein>
    <submittedName>
        <fullName evidence="2">snRNA-activating protein complex subunit 1</fullName>
    </submittedName>
</protein>
<name>A0AAW1C4S6_CROAD</name>
<dbReference type="Proteomes" id="UP001474421">
    <property type="component" value="Unassembled WGS sequence"/>
</dbReference>
<gene>
    <name evidence="2" type="ORF">NXF25_000533</name>
</gene>
<feature type="compositionally biased region" description="Acidic residues" evidence="1">
    <location>
        <begin position="428"/>
        <end position="437"/>
    </location>
</feature>
<dbReference type="GO" id="GO:0043565">
    <property type="term" value="F:sequence-specific DNA binding"/>
    <property type="evidence" value="ECO:0007669"/>
    <property type="project" value="TreeGrafter"/>
</dbReference>
<dbReference type="EMBL" id="JAOTOJ010000001">
    <property type="protein sequence ID" value="KAK9409358.1"/>
    <property type="molecule type" value="Genomic_DNA"/>
</dbReference>
<dbReference type="GO" id="GO:0019185">
    <property type="term" value="C:snRNA-activating protein complex"/>
    <property type="evidence" value="ECO:0007669"/>
    <property type="project" value="TreeGrafter"/>
</dbReference>
<sequence length="455" mass="52736">MFRILPANPLSGATPTVRAAQHSRQSQEAAHCESVLRRSEVFLPWPENGLSRIPPIRQGVVVCACVVGLVVVHGILRPGGSSWIMNGWPGLRTDCEALLTRFQQAESVRFEDFALLWRQNRFHTIFYGKIRTPEQIKFTKEALALVWPYFLPPYTLQIRVGALYLLYGLYNTQLCKPKQKIRVALKDWAEVSKFKQELLDAQYYDAAYIFRNLRMDKAFYFTAMPKFLSFRTKKNMHENTEMKREFIDPTDRVAMLCHENFLEETKNIHEHYQRMKCLISKDKSQPDKTISLIKDDFITKFQDTILDYQQWQKKKMESPLSTVGDEMRNRKEGCSQESEGSGRAKTLADIKARSYSSVAQASKSRRHRQVKLESSELGSNRGKTRLPMDRRVRKCLPTAKKAEHLQNRGTLLVTAQENIERLNMPVIGDDDGDEEQENDHSSDEDFIPTKRKRTH</sequence>
<dbReference type="AlphaFoldDB" id="A0AAW1C4S6"/>
<organism evidence="2 3">
    <name type="scientific">Crotalus adamanteus</name>
    <name type="common">Eastern diamondback rattlesnake</name>
    <dbReference type="NCBI Taxonomy" id="8729"/>
    <lineage>
        <taxon>Eukaryota</taxon>
        <taxon>Metazoa</taxon>
        <taxon>Chordata</taxon>
        <taxon>Craniata</taxon>
        <taxon>Vertebrata</taxon>
        <taxon>Euteleostomi</taxon>
        <taxon>Lepidosauria</taxon>
        <taxon>Squamata</taxon>
        <taxon>Bifurcata</taxon>
        <taxon>Unidentata</taxon>
        <taxon>Episquamata</taxon>
        <taxon>Toxicofera</taxon>
        <taxon>Serpentes</taxon>
        <taxon>Colubroidea</taxon>
        <taxon>Viperidae</taxon>
        <taxon>Crotalinae</taxon>
        <taxon>Crotalus</taxon>
    </lineage>
</organism>
<evidence type="ECO:0000313" key="3">
    <source>
        <dbReference type="Proteomes" id="UP001474421"/>
    </source>
</evidence>